<evidence type="ECO:0000313" key="1">
    <source>
        <dbReference type="EMBL" id="STZ73709.1"/>
    </source>
</evidence>
<dbReference type="Proteomes" id="UP000255389">
    <property type="component" value="Unassembled WGS sequence"/>
</dbReference>
<dbReference type="EMBL" id="UGQY01000001">
    <property type="protein sequence ID" value="STZ73709.1"/>
    <property type="molecule type" value="Genomic_DNA"/>
</dbReference>
<protein>
    <submittedName>
        <fullName evidence="1">Uncharacterized protein</fullName>
    </submittedName>
</protein>
<evidence type="ECO:0000313" key="2">
    <source>
        <dbReference type="Proteomes" id="UP000255389"/>
    </source>
</evidence>
<sequence length="69" mass="7946">MEGIATVNRSKRRKLPKAIQSIADNLHNLHCPDCNNDAALTQDSLGMWHLEIRHDDTCPWLSAYEQHHQ</sequence>
<dbReference type="AlphaFoldDB" id="A0A378UAL4"/>
<organism evidence="1 2">
    <name type="scientific">Mycolicibacterium fortuitum</name>
    <name type="common">Mycobacterium fortuitum</name>
    <dbReference type="NCBI Taxonomy" id="1766"/>
    <lineage>
        <taxon>Bacteria</taxon>
        <taxon>Bacillati</taxon>
        <taxon>Actinomycetota</taxon>
        <taxon>Actinomycetes</taxon>
        <taxon>Mycobacteriales</taxon>
        <taxon>Mycobacteriaceae</taxon>
        <taxon>Mycolicibacterium</taxon>
    </lineage>
</organism>
<proteinExistence type="predicted"/>
<reference evidence="1 2" key="1">
    <citation type="submission" date="2018-06" db="EMBL/GenBank/DDBJ databases">
        <authorList>
            <consortium name="Pathogen Informatics"/>
            <person name="Doyle S."/>
        </authorList>
    </citation>
    <scope>NUCLEOTIDE SEQUENCE [LARGE SCALE GENOMIC DNA]</scope>
    <source>
        <strain evidence="1 2">NCTC1542</strain>
    </source>
</reference>
<accession>A0A378UAL4</accession>
<name>A0A378UAL4_MYCFO</name>
<gene>
    <name evidence="1" type="ORF">NCTC1542_01253</name>
</gene>